<evidence type="ECO:0000313" key="5">
    <source>
        <dbReference type="Proteomes" id="UP001642900"/>
    </source>
</evidence>
<dbReference type="GO" id="GO:0008146">
    <property type="term" value="F:sulfotransferase activity"/>
    <property type="evidence" value="ECO:0007669"/>
    <property type="project" value="InterPro"/>
</dbReference>
<evidence type="ECO:0000256" key="1">
    <source>
        <dbReference type="ARBA" id="ARBA00022679"/>
    </source>
</evidence>
<dbReference type="SUPFAM" id="SSF52540">
    <property type="entry name" value="P-loop containing nucleoside triphosphate hydrolases"/>
    <property type="match status" value="1"/>
</dbReference>
<dbReference type="Gene3D" id="3.40.50.300">
    <property type="entry name" value="P-loop containing nucleotide triphosphate hydrolases"/>
    <property type="match status" value="1"/>
</dbReference>
<dbReference type="InterPro" id="IPR027417">
    <property type="entry name" value="P-loop_NTPase"/>
</dbReference>
<sequence length="287" mass="32998">MQATDVNFLIIGAAKSATTWLQQTLQADPAISMPDPELHYFSRFYDRGHDWYFDQFPRTEGKRVVGEKSNSYLDTPAAAERVKMLLPHAKLIVQLRNPVERAYSDYCMLYRRGEVGGDIRAHLSSRGNVKNRFLVGGCYYEQLQQYRERFPESQMLVLLFEDMIAHPDVQIKQVREFLGLHADAPQAVVAKKVKDRSEPMIGPRLRKAIKPLKPLLRPFRANPVFAAFWSGLAREISYPPLTQDVRSQLIDFYADDVGRLEKMLKRDLSYWLHPTPLDGLAHAANYS</sequence>
<protein>
    <submittedName>
        <fullName evidence="4">Sulfotransferase</fullName>
    </submittedName>
</protein>
<accession>A0A6G4WI83</accession>
<evidence type="ECO:0000259" key="3">
    <source>
        <dbReference type="Pfam" id="PF00685"/>
    </source>
</evidence>
<dbReference type="AlphaFoldDB" id="A0A6G4WI83"/>
<dbReference type="Proteomes" id="UP001642900">
    <property type="component" value="Unassembled WGS sequence"/>
</dbReference>
<dbReference type="InterPro" id="IPR000863">
    <property type="entry name" value="Sulfotransferase_dom"/>
</dbReference>
<dbReference type="Pfam" id="PF00685">
    <property type="entry name" value="Sulfotransfer_1"/>
    <property type="match status" value="1"/>
</dbReference>
<organism evidence="4 5">
    <name type="scientific">Allomesorhizobium camelthorni</name>
    <dbReference type="NCBI Taxonomy" id="475069"/>
    <lineage>
        <taxon>Bacteria</taxon>
        <taxon>Pseudomonadati</taxon>
        <taxon>Pseudomonadota</taxon>
        <taxon>Alphaproteobacteria</taxon>
        <taxon>Hyphomicrobiales</taxon>
        <taxon>Phyllobacteriaceae</taxon>
        <taxon>Allomesorhizobium</taxon>
    </lineage>
</organism>
<keyword evidence="2" id="KW-0325">Glycoprotein</keyword>
<dbReference type="RefSeq" id="WP_165032502.1">
    <property type="nucleotide sequence ID" value="NZ_JAAKZF010000049.1"/>
</dbReference>
<gene>
    <name evidence="4" type="ORF">G6N73_24790</name>
</gene>
<keyword evidence="1" id="KW-0808">Transferase</keyword>
<evidence type="ECO:0000256" key="2">
    <source>
        <dbReference type="ARBA" id="ARBA00023180"/>
    </source>
</evidence>
<feature type="domain" description="Sulfotransferase" evidence="3">
    <location>
        <begin position="8"/>
        <end position="186"/>
    </location>
</feature>
<comment type="caution">
    <text evidence="4">The sequence shown here is derived from an EMBL/GenBank/DDBJ whole genome shotgun (WGS) entry which is preliminary data.</text>
</comment>
<evidence type="ECO:0000313" key="4">
    <source>
        <dbReference type="EMBL" id="NGO54309.1"/>
    </source>
</evidence>
<dbReference type="PANTHER" id="PTHR10605:SF56">
    <property type="entry name" value="BIFUNCTIONAL HEPARAN SULFATE N-DEACETYLASE_N-SULFOTRANSFERASE"/>
    <property type="match status" value="1"/>
</dbReference>
<keyword evidence="5" id="KW-1185">Reference proteome</keyword>
<name>A0A6G4WI83_9HYPH</name>
<dbReference type="InterPro" id="IPR037359">
    <property type="entry name" value="NST/OST"/>
</dbReference>
<proteinExistence type="predicted"/>
<dbReference type="EMBL" id="JAAKZF010000049">
    <property type="protein sequence ID" value="NGO54309.1"/>
    <property type="molecule type" value="Genomic_DNA"/>
</dbReference>
<reference evidence="4 5" key="1">
    <citation type="submission" date="2020-02" db="EMBL/GenBank/DDBJ databases">
        <title>Genome sequence of strain CCNWXJ40-4.</title>
        <authorList>
            <person name="Gao J."/>
            <person name="Sun J."/>
        </authorList>
    </citation>
    <scope>NUCLEOTIDE SEQUENCE [LARGE SCALE GENOMIC DNA]</scope>
    <source>
        <strain evidence="4 5">CCNWXJ 40-4</strain>
    </source>
</reference>
<dbReference type="PANTHER" id="PTHR10605">
    <property type="entry name" value="HEPARAN SULFATE SULFOTRANSFERASE"/>
    <property type="match status" value="1"/>
</dbReference>